<dbReference type="PANTHER" id="PTHR46943">
    <property type="entry name" value="PENTRAXIN-RELATED PROTEIN PTX3"/>
    <property type="match status" value="1"/>
</dbReference>
<dbReference type="PANTHER" id="PTHR46943:SF1">
    <property type="entry name" value="PENTRAXIN-RELATED PROTEIN PTX3"/>
    <property type="match status" value="1"/>
</dbReference>
<name>A0ABS4Y084_9ACTN</name>
<reference evidence="5 6" key="1">
    <citation type="submission" date="2021-03" db="EMBL/GenBank/DDBJ databases">
        <title>Sequencing the genomes of 1000 actinobacteria strains.</title>
        <authorList>
            <person name="Klenk H.-P."/>
        </authorList>
    </citation>
    <scope>NUCLEOTIDE SEQUENCE [LARGE SCALE GENOMIC DNA]</scope>
    <source>
        <strain evidence="5 6">DSM 41480</strain>
    </source>
</reference>
<keyword evidence="2" id="KW-1015">Disulfide bond</keyword>
<feature type="region of interest" description="Disordered" evidence="3">
    <location>
        <begin position="199"/>
        <end position="237"/>
    </location>
</feature>
<feature type="domain" description="LamG-like jellyroll fold" evidence="4">
    <location>
        <begin position="743"/>
        <end position="886"/>
    </location>
</feature>
<dbReference type="Proteomes" id="UP001519291">
    <property type="component" value="Unassembled WGS sequence"/>
</dbReference>
<dbReference type="EMBL" id="JAGIOH010000001">
    <property type="protein sequence ID" value="MBP2402160.1"/>
    <property type="molecule type" value="Genomic_DNA"/>
</dbReference>
<feature type="region of interest" description="Disordered" evidence="3">
    <location>
        <begin position="1015"/>
        <end position="1036"/>
    </location>
</feature>
<dbReference type="Gene3D" id="2.60.120.200">
    <property type="match status" value="3"/>
</dbReference>
<keyword evidence="1" id="KW-0732">Signal</keyword>
<sequence>MSSEEEALAQAKRSGKNVEVASQRGETRDVMATPQGSLEAREYLRPVRARVNGEWKPVDTTLAKSPDGTVAPRITTVGLKFSGGGDAALVELDRAGRKLALSWPSKLPAPRLEGDTATYADVLPDVDLRVAAQVDGFTQLLVVKSAKAAASQELAQLRLKINAEGVAVQETAQGGLTAVDQGAGGAVFEAPTPMMWDSSPGPAPANKTARTAAAARSAAGRGAGEEAGPGESGKLAPVGVDVPAGGRELVLTPDKKVLTGADTVYPVFIDPQWYSPRSSAWTVASRYWSSSPQWKFNGESTAGMGYCDWRNCKPEDTKRLFYQIPTSRFAGKTILSAEFVVPETWAASCEKKGVQLWRTKDISSSTTWDSQSASGFWIKKLAEYDFAYGFEGCASGDGEFKVLDLVKEAASKSWSSLTFGMKASDEDDPYAWKRFSDRAYLRVQYNQPPSQVAMSQLAMEYGGACKIPEKAAHVRSLGQVYANDVKDPDGDDIAVEFQAEWDAGDGKGTIARWKPGLTTFKKSGSDFSMSLPSTITVNTPVNWYVRAYDRQGYSPWSYAGSPSGCYFVRDPKTLPAPKMTSADYPESKPGAAEDPWFDGVGRYGTFTVGPATKDITKYIYGINGDATPKNTLTTSEGAARAIKALPGRPGLNFVTVQSLDAAGNMSEPYTYRYKVRSGQPERAVWAMDDAPDATQAQGSTPARTAELHGGATTGAQGVMGSALSLNGTDGYAGTDIPVVDTTGGFTVSAWAKLSKKPGQVAAVATQPGNHTPGFQLYYSVDYDRWAFSQIASDTAGALPVRVMQKKPGGAKPGEWAHLVGVYDSGDTELRLFVNGQLEATAEYKTPWDARRGLLIGAAAANGKPTDFFPGQIDELEIFNKPASTNEVSRLYAKEHIRGPGRPARAIFPLDEESGAKEVTGHADVMPAVFHGGPKPGTEGADGKALSLDGVDDYATVDAPHFNTMGSFAISAWARLPKDKPTHTSVILTQAGANASGVELYYSPTHDRWVLNQHTKDTPDAPSNKVVQSTGPAPQGGEWTHLAGVRDIVADTLTLYVNGTAAGTVPLSTPWYADRQLQIGAGAYGAKRENFFPGEIDDVRIYDRPASAAEVQQLFKQRALVKGRWQFDTAPGTPAVSPDALTDKGAVRHDMTLAGKATIGAGRVDQGSLKLNGVDAAASTNGVPVDTSGSFTVTAWAQRVADKPGRAMTVMSAEGKYQNAFTVRYVPGPKGPGDGNSTEGLGSWQVTMPGKDAEKDVTVSTVENHAPDDVEGWNHLALVYDGFANELRLYVNGALEEFVCPTADGVQNDGSVCTNRAALADNAVSFNAAKSLHVGRAMVKGTADEYWSGQVDDVWAFQGALTEAQVKDLAAGTHGRPTQVPNG</sequence>
<organism evidence="5 6">
    <name type="scientific">Streptomyces syringium</name>
    <dbReference type="NCBI Taxonomy" id="76729"/>
    <lineage>
        <taxon>Bacteria</taxon>
        <taxon>Bacillati</taxon>
        <taxon>Actinomycetota</taxon>
        <taxon>Actinomycetes</taxon>
        <taxon>Kitasatosporales</taxon>
        <taxon>Streptomycetaceae</taxon>
        <taxon>Streptomyces</taxon>
    </lineage>
</organism>
<protein>
    <recommendedName>
        <fullName evidence="4">LamG-like jellyroll fold domain-containing protein</fullName>
    </recommendedName>
</protein>
<proteinExistence type="predicted"/>
<evidence type="ECO:0000256" key="1">
    <source>
        <dbReference type="ARBA" id="ARBA00022729"/>
    </source>
</evidence>
<feature type="domain" description="LamG-like jellyroll fold" evidence="4">
    <location>
        <begin position="965"/>
        <end position="1108"/>
    </location>
</feature>
<dbReference type="InterPro" id="IPR042837">
    <property type="entry name" value="PTX3"/>
</dbReference>
<dbReference type="SUPFAM" id="SSF49899">
    <property type="entry name" value="Concanavalin A-like lectins/glucanases"/>
    <property type="match status" value="3"/>
</dbReference>
<evidence type="ECO:0000256" key="3">
    <source>
        <dbReference type="SAM" id="MobiDB-lite"/>
    </source>
</evidence>
<evidence type="ECO:0000259" key="4">
    <source>
        <dbReference type="SMART" id="SM00560"/>
    </source>
</evidence>
<dbReference type="InterPro" id="IPR006558">
    <property type="entry name" value="LamG-like"/>
</dbReference>
<feature type="compositionally biased region" description="Low complexity" evidence="3">
    <location>
        <begin position="204"/>
        <end position="220"/>
    </location>
</feature>
<dbReference type="Pfam" id="PF13385">
    <property type="entry name" value="Laminin_G_3"/>
    <property type="match status" value="3"/>
</dbReference>
<evidence type="ECO:0000313" key="6">
    <source>
        <dbReference type="Proteomes" id="UP001519291"/>
    </source>
</evidence>
<evidence type="ECO:0000256" key="2">
    <source>
        <dbReference type="ARBA" id="ARBA00023157"/>
    </source>
</evidence>
<keyword evidence="6" id="KW-1185">Reference proteome</keyword>
<gene>
    <name evidence="5" type="ORF">JO379_001629</name>
</gene>
<comment type="caution">
    <text evidence="5">The sequence shown here is derived from an EMBL/GenBank/DDBJ whole genome shotgun (WGS) entry which is preliminary data.</text>
</comment>
<accession>A0ABS4Y084</accession>
<feature type="region of interest" description="Disordered" evidence="3">
    <location>
        <begin position="1"/>
        <end position="37"/>
    </location>
</feature>
<evidence type="ECO:0000313" key="5">
    <source>
        <dbReference type="EMBL" id="MBP2402160.1"/>
    </source>
</evidence>
<dbReference type="InterPro" id="IPR013320">
    <property type="entry name" value="ConA-like_dom_sf"/>
</dbReference>
<dbReference type="SMART" id="SM00560">
    <property type="entry name" value="LamGL"/>
    <property type="match status" value="2"/>
</dbReference>
<feature type="compositionally biased region" description="Gly residues" evidence="3">
    <location>
        <begin position="221"/>
        <end position="231"/>
    </location>
</feature>